<evidence type="ECO:0000256" key="1">
    <source>
        <dbReference type="SAM" id="MobiDB-lite"/>
    </source>
</evidence>
<evidence type="ECO:0000313" key="2">
    <source>
        <dbReference type="EMBL" id="MCI47519.1"/>
    </source>
</evidence>
<feature type="non-terminal residue" evidence="2">
    <location>
        <position position="1"/>
    </location>
</feature>
<protein>
    <recommendedName>
        <fullName evidence="4">Retrovirus-related pol polyprotein from transposon TNT 1-94</fullName>
    </recommendedName>
</protein>
<dbReference type="PANTHER" id="PTHR34222:SF99">
    <property type="entry name" value="PROTEIN, PUTATIVE-RELATED"/>
    <property type="match status" value="1"/>
</dbReference>
<dbReference type="Proteomes" id="UP000265520">
    <property type="component" value="Unassembled WGS sequence"/>
</dbReference>
<dbReference type="EMBL" id="LXQA010373419">
    <property type="protein sequence ID" value="MCI47519.1"/>
    <property type="molecule type" value="Genomic_DNA"/>
</dbReference>
<organism evidence="2 3">
    <name type="scientific">Trifolium medium</name>
    <dbReference type="NCBI Taxonomy" id="97028"/>
    <lineage>
        <taxon>Eukaryota</taxon>
        <taxon>Viridiplantae</taxon>
        <taxon>Streptophyta</taxon>
        <taxon>Embryophyta</taxon>
        <taxon>Tracheophyta</taxon>
        <taxon>Spermatophyta</taxon>
        <taxon>Magnoliopsida</taxon>
        <taxon>eudicotyledons</taxon>
        <taxon>Gunneridae</taxon>
        <taxon>Pentapetalae</taxon>
        <taxon>rosids</taxon>
        <taxon>fabids</taxon>
        <taxon>Fabales</taxon>
        <taxon>Fabaceae</taxon>
        <taxon>Papilionoideae</taxon>
        <taxon>50 kb inversion clade</taxon>
        <taxon>NPAAA clade</taxon>
        <taxon>Hologalegina</taxon>
        <taxon>IRL clade</taxon>
        <taxon>Trifolieae</taxon>
        <taxon>Trifolium</taxon>
    </lineage>
</organism>
<dbReference type="PANTHER" id="PTHR34222">
    <property type="entry name" value="GAG_PRE-INTEGRS DOMAIN-CONTAINING PROTEIN"/>
    <property type="match status" value="1"/>
</dbReference>
<feature type="non-terminal residue" evidence="2">
    <location>
        <position position="105"/>
    </location>
</feature>
<comment type="caution">
    <text evidence="2">The sequence shown here is derived from an EMBL/GenBank/DDBJ whole genome shotgun (WGS) entry which is preliminary data.</text>
</comment>
<evidence type="ECO:0000313" key="3">
    <source>
        <dbReference type="Proteomes" id="UP000265520"/>
    </source>
</evidence>
<proteinExistence type="predicted"/>
<accession>A0A392SFT9</accession>
<keyword evidence="3" id="KW-1185">Reference proteome</keyword>
<reference evidence="2 3" key="1">
    <citation type="journal article" date="2018" name="Front. Plant Sci.">
        <title>Red Clover (Trifolium pratense) and Zigzag Clover (T. medium) - A Picture of Genomic Similarities and Differences.</title>
        <authorList>
            <person name="Dluhosova J."/>
            <person name="Istvanek J."/>
            <person name="Nedelnik J."/>
            <person name="Repkova J."/>
        </authorList>
    </citation>
    <scope>NUCLEOTIDE SEQUENCE [LARGE SCALE GENOMIC DNA]</scope>
    <source>
        <strain evidence="3">cv. 10/8</strain>
        <tissue evidence="2">Leaf</tissue>
    </source>
</reference>
<feature type="region of interest" description="Disordered" evidence="1">
    <location>
        <begin position="50"/>
        <end position="69"/>
    </location>
</feature>
<evidence type="ECO:0008006" key="4">
    <source>
        <dbReference type="Google" id="ProtNLM"/>
    </source>
</evidence>
<name>A0A392SFT9_9FABA</name>
<dbReference type="AlphaFoldDB" id="A0A392SFT9"/>
<sequence length="105" mass="11313">SRPSSSGSKRYCTYCHKSNHFVDNCFKKHGVPLHMMKNFPSSVHNIAAEGGDIGNNSSAAPHDTKGMSMAPSLTQEQYDKLLTLLQSSSVNHGSVPATSNQVSSF</sequence>